<sequence>MWKKWIPRLREEWGGVFLGATTIASLLVLLRLTGALQWMEWRTLDWFFRLRPLEGTDDRIVIVGISETDIQNVGQWPIPDGVIADLISTLKVQEPRAIGLDIYRDLPVEPGHQKLVGVFETTPNLIGVKKVSEGDRIWSVNPPPTLSSRGQIGANNLILDPDSTMRRGILFLENSDEEVFPSLAVNLAFLYLKPEGIIPKNSEVNPDYLQLGEAVFKRFRSNDGGYIRTYDQGYQILINFRGPQETFEIVSLTDVLENRISEDFARDRIVLIGSTAVSLQDYFHTPYDNKLTDAPRRMSGIEIHANLTSQLISAALDNRPLIKVWSQPLEIGVIFLAAWIGGVLAALGRYIPSKHTYYYLSWTGITVVISATLCLGSAFLAFLVGWWIPVVPALLGLTVSAGAITAYIGKIEREERETVMRLFERHVTPKIAQAIWRDRQKILKEGQLEAQELVATVLFTDLKGFSTIAEGMPPKVLMSWLNEYMRVMAQVVLESDGAIDKFIGDAVMAVFGVPIPATSDEEIASDAQKAVNCALKMAAALQTLNQQWKLAGKPTVGMRVGIATGPLVVGSLGSDRRQDYTIIGDTVNIASRLESHDKSIEGGICRILISEDTYHLLPKSFSTKRFDRVLLKGRKEAVNVYQVFGE</sequence>
<evidence type="ECO:0000256" key="1">
    <source>
        <dbReference type="ARBA" id="ARBA00005381"/>
    </source>
</evidence>
<reference evidence="4 5" key="1">
    <citation type="submission" date="2021-03" db="EMBL/GenBank/DDBJ databases">
        <title>Metabolic Capacity of the Antarctic Cyanobacterium Phormidium pseudopriestleyi that Sustains Oxygenic Photosynthesis in the Presence of Hydrogen Sulfide.</title>
        <authorList>
            <person name="Lumian J.E."/>
            <person name="Jungblut A.D."/>
            <person name="Dillon M.L."/>
            <person name="Hawes I."/>
            <person name="Doran P.T."/>
            <person name="Mackey T.J."/>
            <person name="Dick G.J."/>
            <person name="Grettenberger C.L."/>
            <person name="Sumner D.Y."/>
        </authorList>
    </citation>
    <scope>NUCLEOTIDE SEQUENCE [LARGE SCALE GENOMIC DNA]</scope>
    <source>
        <strain evidence="4 5">FRX01</strain>
    </source>
</reference>
<dbReference type="Proteomes" id="UP000664844">
    <property type="component" value="Unassembled WGS sequence"/>
</dbReference>
<dbReference type="PROSITE" id="PS50125">
    <property type="entry name" value="GUANYLATE_CYCLASE_2"/>
    <property type="match status" value="1"/>
</dbReference>
<accession>A0ABS3FR63</accession>
<dbReference type="InterPro" id="IPR001054">
    <property type="entry name" value="A/G_cyclase"/>
</dbReference>
<feature type="domain" description="Guanylate cyclase" evidence="3">
    <location>
        <begin position="456"/>
        <end position="594"/>
    </location>
</feature>
<gene>
    <name evidence="4" type="ORF">J0895_10890</name>
</gene>
<protein>
    <submittedName>
        <fullName evidence="4">Adenylate/guanylate cyclase domain-containing protein</fullName>
    </submittedName>
</protein>
<dbReference type="SMART" id="SM01080">
    <property type="entry name" value="CHASE2"/>
    <property type="match status" value="1"/>
</dbReference>
<feature type="transmembrane region" description="Helical" evidence="2">
    <location>
        <begin position="386"/>
        <end position="408"/>
    </location>
</feature>
<feature type="transmembrane region" description="Helical" evidence="2">
    <location>
        <begin position="329"/>
        <end position="347"/>
    </location>
</feature>
<dbReference type="EMBL" id="JAFLQW010000290">
    <property type="protein sequence ID" value="MBO0349608.1"/>
    <property type="molecule type" value="Genomic_DNA"/>
</dbReference>
<evidence type="ECO:0000259" key="3">
    <source>
        <dbReference type="PROSITE" id="PS50125"/>
    </source>
</evidence>
<organism evidence="4 5">
    <name type="scientific">Phormidium pseudopriestleyi FRX01</name>
    <dbReference type="NCBI Taxonomy" id="1759528"/>
    <lineage>
        <taxon>Bacteria</taxon>
        <taxon>Bacillati</taxon>
        <taxon>Cyanobacteriota</taxon>
        <taxon>Cyanophyceae</taxon>
        <taxon>Oscillatoriophycideae</taxon>
        <taxon>Oscillatoriales</taxon>
        <taxon>Oscillatoriaceae</taxon>
        <taxon>Phormidium</taxon>
    </lineage>
</organism>
<feature type="transmembrane region" description="Helical" evidence="2">
    <location>
        <begin position="359"/>
        <end position="380"/>
    </location>
</feature>
<dbReference type="SUPFAM" id="SSF55073">
    <property type="entry name" value="Nucleotide cyclase"/>
    <property type="match status" value="1"/>
</dbReference>
<name>A0ABS3FR63_9CYAN</name>
<evidence type="ECO:0000313" key="5">
    <source>
        <dbReference type="Proteomes" id="UP000664844"/>
    </source>
</evidence>
<dbReference type="InterPro" id="IPR029787">
    <property type="entry name" value="Nucleotide_cyclase"/>
</dbReference>
<keyword evidence="2" id="KW-0812">Transmembrane</keyword>
<dbReference type="SMART" id="SM00044">
    <property type="entry name" value="CYCc"/>
    <property type="match status" value="1"/>
</dbReference>
<dbReference type="PANTHER" id="PTHR43081:SF1">
    <property type="entry name" value="ADENYLATE CYCLASE, TERMINAL-DIFFERENTIATION SPECIFIC"/>
    <property type="match status" value="1"/>
</dbReference>
<keyword evidence="2" id="KW-1133">Transmembrane helix</keyword>
<keyword evidence="2" id="KW-0472">Membrane</keyword>
<evidence type="ECO:0000313" key="4">
    <source>
        <dbReference type="EMBL" id="MBO0349608.1"/>
    </source>
</evidence>
<dbReference type="InterPro" id="IPR007890">
    <property type="entry name" value="CHASE2"/>
</dbReference>
<dbReference type="Pfam" id="PF05226">
    <property type="entry name" value="CHASE2"/>
    <property type="match status" value="1"/>
</dbReference>
<comment type="caution">
    <text evidence="4">The sequence shown here is derived from an EMBL/GenBank/DDBJ whole genome shotgun (WGS) entry which is preliminary data.</text>
</comment>
<dbReference type="Gene3D" id="3.30.70.1230">
    <property type="entry name" value="Nucleotide cyclase"/>
    <property type="match status" value="1"/>
</dbReference>
<dbReference type="Pfam" id="PF00211">
    <property type="entry name" value="Guanylate_cyc"/>
    <property type="match status" value="1"/>
</dbReference>
<keyword evidence="5" id="KW-1185">Reference proteome</keyword>
<dbReference type="CDD" id="cd07302">
    <property type="entry name" value="CHD"/>
    <property type="match status" value="1"/>
</dbReference>
<comment type="similarity">
    <text evidence="1">Belongs to the adenylyl cyclase class-3 family.</text>
</comment>
<proteinExistence type="inferred from homology"/>
<dbReference type="InterPro" id="IPR050697">
    <property type="entry name" value="Adenylyl/Guanylyl_Cyclase_3/4"/>
</dbReference>
<dbReference type="PANTHER" id="PTHR43081">
    <property type="entry name" value="ADENYLATE CYCLASE, TERMINAL-DIFFERENTIATION SPECIFIC-RELATED"/>
    <property type="match status" value="1"/>
</dbReference>
<evidence type="ECO:0000256" key="2">
    <source>
        <dbReference type="SAM" id="Phobius"/>
    </source>
</evidence>